<sequence>MKVVVVGCGGMGRIHAIHYASMPEVELVGVCDIEVHLAERLADETNCRAFASYEEMMSAVKPDLVSIALPTYLHKEYTVKTAALGAHVVCEKPMALTLEDAAEMIRACKQADVRLFVGHVVRFFPEYADIKRKVEAGELGKLGVAHAKRSGSHPAKVKEWFGNFEQSGGVILDLMVHDIDFMRWALGEVKSVYALNRRDQEMDYALATLVFQQGAVANLEAFWGYPGPFHTKAEIAGSDGIVRNSSLEAQSLQMVRTSEGQDGPAAVEVPGSPGYHDPYYYELRHFVRCIRENRESIVTPNDAYKAVEIALAAIESAKTGAAVHL</sequence>
<protein>
    <submittedName>
        <fullName evidence="4">Oxidoreductase</fullName>
    </submittedName>
</protein>
<dbReference type="AlphaFoldDB" id="A0A081NZX5"/>
<dbReference type="eggNOG" id="COG0673">
    <property type="taxonomic scope" value="Bacteria"/>
</dbReference>
<gene>
    <name evidence="4" type="ORF">ET33_12085</name>
</gene>
<dbReference type="InterPro" id="IPR000683">
    <property type="entry name" value="Gfo/Idh/MocA-like_OxRdtase_N"/>
</dbReference>
<dbReference type="Pfam" id="PF02894">
    <property type="entry name" value="GFO_IDH_MocA_C"/>
    <property type="match status" value="1"/>
</dbReference>
<dbReference type="Gene3D" id="3.40.50.720">
    <property type="entry name" value="NAD(P)-binding Rossmann-like Domain"/>
    <property type="match status" value="1"/>
</dbReference>
<evidence type="ECO:0000256" key="1">
    <source>
        <dbReference type="ARBA" id="ARBA00010928"/>
    </source>
</evidence>
<dbReference type="RefSeq" id="WP_036687112.1">
    <property type="nucleotide sequence ID" value="NZ_JNVM01000018.1"/>
</dbReference>
<comment type="caution">
    <text evidence="4">The sequence shown here is derived from an EMBL/GenBank/DDBJ whole genome shotgun (WGS) entry which is preliminary data.</text>
</comment>
<feature type="domain" description="Gfo/Idh/MocA-like oxidoreductase N-terminal" evidence="2">
    <location>
        <begin position="1"/>
        <end position="119"/>
    </location>
</feature>
<comment type="similarity">
    <text evidence="1">Belongs to the Gfo/Idh/MocA family.</text>
</comment>
<dbReference type="Pfam" id="PF01408">
    <property type="entry name" value="GFO_IDH_MocA"/>
    <property type="match status" value="1"/>
</dbReference>
<dbReference type="InterPro" id="IPR004104">
    <property type="entry name" value="Gfo/Idh/MocA-like_OxRdtase_C"/>
</dbReference>
<dbReference type="Gene3D" id="3.30.360.10">
    <property type="entry name" value="Dihydrodipicolinate Reductase, domain 2"/>
    <property type="match status" value="1"/>
</dbReference>
<organism evidence="4 5">
    <name type="scientific">Paenibacillus tyrfis</name>
    <dbReference type="NCBI Taxonomy" id="1501230"/>
    <lineage>
        <taxon>Bacteria</taxon>
        <taxon>Bacillati</taxon>
        <taxon>Bacillota</taxon>
        <taxon>Bacilli</taxon>
        <taxon>Bacillales</taxon>
        <taxon>Paenibacillaceae</taxon>
        <taxon>Paenibacillus</taxon>
    </lineage>
</organism>
<dbReference type="PANTHER" id="PTHR43377">
    <property type="entry name" value="BILIVERDIN REDUCTASE A"/>
    <property type="match status" value="1"/>
</dbReference>
<evidence type="ECO:0000259" key="3">
    <source>
        <dbReference type="Pfam" id="PF02894"/>
    </source>
</evidence>
<feature type="domain" description="Gfo/Idh/MocA-like oxidoreductase C-terminal" evidence="3">
    <location>
        <begin position="131"/>
        <end position="324"/>
    </location>
</feature>
<proteinExistence type="inferred from homology"/>
<dbReference type="EMBL" id="JNVM01000018">
    <property type="protein sequence ID" value="KEQ23998.1"/>
    <property type="molecule type" value="Genomic_DNA"/>
</dbReference>
<dbReference type="InterPro" id="IPR051450">
    <property type="entry name" value="Gfo/Idh/MocA_Oxidoreductases"/>
</dbReference>
<dbReference type="GO" id="GO:0000166">
    <property type="term" value="F:nucleotide binding"/>
    <property type="evidence" value="ECO:0007669"/>
    <property type="project" value="InterPro"/>
</dbReference>
<dbReference type="PANTHER" id="PTHR43377:SF1">
    <property type="entry name" value="BILIVERDIN REDUCTASE A"/>
    <property type="match status" value="1"/>
</dbReference>
<keyword evidence="5" id="KW-1185">Reference proteome</keyword>
<evidence type="ECO:0000313" key="4">
    <source>
        <dbReference type="EMBL" id="KEQ23998.1"/>
    </source>
</evidence>
<dbReference type="SUPFAM" id="SSF55347">
    <property type="entry name" value="Glyceraldehyde-3-phosphate dehydrogenase-like, C-terminal domain"/>
    <property type="match status" value="1"/>
</dbReference>
<dbReference type="InterPro" id="IPR036291">
    <property type="entry name" value="NAD(P)-bd_dom_sf"/>
</dbReference>
<evidence type="ECO:0000313" key="5">
    <source>
        <dbReference type="Proteomes" id="UP000028123"/>
    </source>
</evidence>
<dbReference type="Proteomes" id="UP000028123">
    <property type="component" value="Unassembled WGS sequence"/>
</dbReference>
<evidence type="ECO:0000259" key="2">
    <source>
        <dbReference type="Pfam" id="PF01408"/>
    </source>
</evidence>
<reference evidence="4 5" key="1">
    <citation type="submission" date="2014-06" db="EMBL/GenBank/DDBJ databases">
        <title>Draft genome sequence of Paenibacillus sp. MSt1.</title>
        <authorList>
            <person name="Aw Y.K."/>
            <person name="Ong K.S."/>
            <person name="Gan H.M."/>
            <person name="Lee S.M."/>
        </authorList>
    </citation>
    <scope>NUCLEOTIDE SEQUENCE [LARGE SCALE GENOMIC DNA]</scope>
    <source>
        <strain evidence="4 5">MSt1</strain>
    </source>
</reference>
<accession>A0A081NZX5</accession>
<dbReference type="SUPFAM" id="SSF51735">
    <property type="entry name" value="NAD(P)-binding Rossmann-fold domains"/>
    <property type="match status" value="1"/>
</dbReference>
<name>A0A081NZX5_9BACL</name>
<dbReference type="OrthoDB" id="9815825at2"/>